<dbReference type="Gene3D" id="1.10.287.950">
    <property type="entry name" value="Methyl-accepting chemotaxis protein"/>
    <property type="match status" value="1"/>
</dbReference>
<dbReference type="EMBL" id="JBHRXP010000002">
    <property type="protein sequence ID" value="MFC3579330.1"/>
    <property type="molecule type" value="Genomic_DNA"/>
</dbReference>
<evidence type="ECO:0000256" key="2">
    <source>
        <dbReference type="ARBA" id="ARBA00029447"/>
    </source>
</evidence>
<keyword evidence="6" id="KW-1185">Reference proteome</keyword>
<evidence type="ECO:0000313" key="6">
    <source>
        <dbReference type="Proteomes" id="UP001595713"/>
    </source>
</evidence>
<organism evidence="5 6">
    <name type="scientific">Sphingomonas hylomeconis</name>
    <dbReference type="NCBI Taxonomy" id="1395958"/>
    <lineage>
        <taxon>Bacteria</taxon>
        <taxon>Pseudomonadati</taxon>
        <taxon>Pseudomonadota</taxon>
        <taxon>Alphaproteobacteria</taxon>
        <taxon>Sphingomonadales</taxon>
        <taxon>Sphingomonadaceae</taxon>
        <taxon>Sphingomonas</taxon>
    </lineage>
</organism>
<name>A0ABV7STA6_9SPHN</name>
<dbReference type="InterPro" id="IPR004090">
    <property type="entry name" value="Chemotax_Me-accpt_rcpt"/>
</dbReference>
<dbReference type="SUPFAM" id="SSF58104">
    <property type="entry name" value="Methyl-accepting chemotaxis protein (MCP) signaling domain"/>
    <property type="match status" value="1"/>
</dbReference>
<reference evidence="6" key="1">
    <citation type="journal article" date="2019" name="Int. J. Syst. Evol. Microbiol.">
        <title>The Global Catalogue of Microorganisms (GCM) 10K type strain sequencing project: providing services to taxonomists for standard genome sequencing and annotation.</title>
        <authorList>
            <consortium name="The Broad Institute Genomics Platform"/>
            <consortium name="The Broad Institute Genome Sequencing Center for Infectious Disease"/>
            <person name="Wu L."/>
            <person name="Ma J."/>
        </authorList>
    </citation>
    <scope>NUCLEOTIDE SEQUENCE [LARGE SCALE GENOMIC DNA]</scope>
    <source>
        <strain evidence="6">KCTC 42739</strain>
    </source>
</reference>
<dbReference type="PROSITE" id="PS50111">
    <property type="entry name" value="CHEMOTAXIS_TRANSDUC_2"/>
    <property type="match status" value="1"/>
</dbReference>
<dbReference type="SMART" id="SM00283">
    <property type="entry name" value="MA"/>
    <property type="match status" value="1"/>
</dbReference>
<dbReference type="PANTHER" id="PTHR32089">
    <property type="entry name" value="METHYL-ACCEPTING CHEMOTAXIS PROTEIN MCPB"/>
    <property type="match status" value="1"/>
</dbReference>
<dbReference type="Pfam" id="PF00015">
    <property type="entry name" value="MCPsignal"/>
    <property type="match status" value="1"/>
</dbReference>
<sequence>MTQRDDKILGGEDIEALGGWSGKQRSAAQRVADYDWDGQIRPASAEISALIAGSEAAISSAFWHYYIALPATAHLRSQFDQDLLARRIAKSARYSHIKFADPFGDGWMLIAFGHASEAYEVGVPLPALLSSLSVAHSETLRIVAQKLGDDAAGTRRLADIIQRLSMVEADVMTTHLGQCDAKRARDERRVRADRFSENIAQSIDGTAMLGTHIRDSARGAARSARGMIGKTSDVASAAEQSAVAMREAAQTTAGLIRAIDDARAEVEAATAIATRASVQAGQAVGMSEALSDHAKSIESILGLIRDIAGQTNLLALNATIEAARAGDAGRGFAVVAQEVKSLANQTARATDDIAAKIAAIQSATRSTVDTNAGIKATVAEVQESANRIRFAMEAQAQTVTAITAAVDETALAADSMSNTIALIREDTESVASEIDTLERDVTEVNDRLDTLKSAADRFSESAAA</sequence>
<dbReference type="InterPro" id="IPR004089">
    <property type="entry name" value="MCPsignal_dom"/>
</dbReference>
<dbReference type="RefSeq" id="WP_261295700.1">
    <property type="nucleotide sequence ID" value="NZ_JANQBK010000017.1"/>
</dbReference>
<dbReference type="PANTHER" id="PTHR32089:SF112">
    <property type="entry name" value="LYSOZYME-LIKE PROTEIN-RELATED"/>
    <property type="match status" value="1"/>
</dbReference>
<keyword evidence="1 3" id="KW-0807">Transducer</keyword>
<comment type="caution">
    <text evidence="5">The sequence shown here is derived from an EMBL/GenBank/DDBJ whole genome shotgun (WGS) entry which is preliminary data.</text>
</comment>
<accession>A0ABV7STA6</accession>
<protein>
    <submittedName>
        <fullName evidence="5">Methyl-accepting chemotaxis protein</fullName>
    </submittedName>
</protein>
<gene>
    <name evidence="5" type="ORF">ACFONA_04070</name>
</gene>
<proteinExistence type="inferred from homology"/>
<evidence type="ECO:0000256" key="3">
    <source>
        <dbReference type="PROSITE-ProRule" id="PRU00284"/>
    </source>
</evidence>
<dbReference type="Proteomes" id="UP001595713">
    <property type="component" value="Unassembled WGS sequence"/>
</dbReference>
<feature type="domain" description="Methyl-accepting transducer" evidence="4">
    <location>
        <begin position="209"/>
        <end position="431"/>
    </location>
</feature>
<evidence type="ECO:0000313" key="5">
    <source>
        <dbReference type="EMBL" id="MFC3579330.1"/>
    </source>
</evidence>
<dbReference type="PRINTS" id="PR00260">
    <property type="entry name" value="CHEMTRNSDUCR"/>
</dbReference>
<evidence type="ECO:0000256" key="1">
    <source>
        <dbReference type="ARBA" id="ARBA00023224"/>
    </source>
</evidence>
<comment type="similarity">
    <text evidence="2">Belongs to the methyl-accepting chemotaxis (MCP) protein family.</text>
</comment>
<evidence type="ECO:0000259" key="4">
    <source>
        <dbReference type="PROSITE" id="PS50111"/>
    </source>
</evidence>